<accession>A0A0A9EXP1</accession>
<reference evidence="2" key="2">
    <citation type="journal article" date="2015" name="Data Brief">
        <title>Shoot transcriptome of the giant reed, Arundo donax.</title>
        <authorList>
            <person name="Barrero R.A."/>
            <person name="Guerrero F.D."/>
            <person name="Moolhuijzen P."/>
            <person name="Goolsby J.A."/>
            <person name="Tidwell J."/>
            <person name="Bellgard S.E."/>
            <person name="Bellgard M.I."/>
        </authorList>
    </citation>
    <scope>NUCLEOTIDE SEQUENCE</scope>
    <source>
        <tissue evidence="2">Shoot tissue taken approximately 20 cm above the soil surface</tissue>
    </source>
</reference>
<feature type="region of interest" description="Disordered" evidence="1">
    <location>
        <begin position="1"/>
        <end position="36"/>
    </location>
</feature>
<sequence>MLSSPTGRGRRRSSPWPPRSAGSPSPCTLPLAGPPT</sequence>
<name>A0A0A9EXP1_ARUDO</name>
<evidence type="ECO:0000256" key="1">
    <source>
        <dbReference type="SAM" id="MobiDB-lite"/>
    </source>
</evidence>
<organism evidence="2">
    <name type="scientific">Arundo donax</name>
    <name type="common">Giant reed</name>
    <name type="synonym">Donax arundinaceus</name>
    <dbReference type="NCBI Taxonomy" id="35708"/>
    <lineage>
        <taxon>Eukaryota</taxon>
        <taxon>Viridiplantae</taxon>
        <taxon>Streptophyta</taxon>
        <taxon>Embryophyta</taxon>
        <taxon>Tracheophyta</taxon>
        <taxon>Spermatophyta</taxon>
        <taxon>Magnoliopsida</taxon>
        <taxon>Liliopsida</taxon>
        <taxon>Poales</taxon>
        <taxon>Poaceae</taxon>
        <taxon>PACMAD clade</taxon>
        <taxon>Arundinoideae</taxon>
        <taxon>Arundineae</taxon>
        <taxon>Arundo</taxon>
    </lineage>
</organism>
<proteinExistence type="predicted"/>
<dbReference type="AlphaFoldDB" id="A0A0A9EXP1"/>
<dbReference type="EMBL" id="GBRH01192366">
    <property type="protein sequence ID" value="JAE05530.1"/>
    <property type="molecule type" value="Transcribed_RNA"/>
</dbReference>
<reference evidence="2" key="1">
    <citation type="submission" date="2014-09" db="EMBL/GenBank/DDBJ databases">
        <authorList>
            <person name="Magalhaes I.L.F."/>
            <person name="Oliveira U."/>
            <person name="Santos F.R."/>
            <person name="Vidigal T.H.D.A."/>
            <person name="Brescovit A.D."/>
            <person name="Santos A.J."/>
        </authorList>
    </citation>
    <scope>NUCLEOTIDE SEQUENCE</scope>
    <source>
        <tissue evidence="2">Shoot tissue taken approximately 20 cm above the soil surface</tissue>
    </source>
</reference>
<protein>
    <submittedName>
        <fullName evidence="2">Uncharacterized protein</fullName>
    </submittedName>
</protein>
<evidence type="ECO:0000313" key="2">
    <source>
        <dbReference type="EMBL" id="JAE05530.1"/>
    </source>
</evidence>